<organism evidence="1 2">
    <name type="scientific">Fusarium oxysporum f. sp. cubense</name>
    <dbReference type="NCBI Taxonomy" id="61366"/>
    <lineage>
        <taxon>Eukaryota</taxon>
        <taxon>Fungi</taxon>
        <taxon>Dikarya</taxon>
        <taxon>Ascomycota</taxon>
        <taxon>Pezizomycotina</taxon>
        <taxon>Sordariomycetes</taxon>
        <taxon>Hypocreomycetidae</taxon>
        <taxon>Hypocreales</taxon>
        <taxon>Nectriaceae</taxon>
        <taxon>Fusarium</taxon>
        <taxon>Fusarium oxysporum species complex</taxon>
    </lineage>
</organism>
<sequence>MGLPSRYGRGGSPQWKAIPAVPAIAMDTGAKRPAHSAVSYRYRLWLTSFSMRQRLHKCVKAMLVSNESLHWVFGPKLCDTHTTCARGLRPLRYVDKYRSRLLDDLHMRRTTLTAPIYSSSLGVRMSAVATMVQCFSPVLTLRAWKPFANLFRYRPEGL</sequence>
<dbReference type="Proteomes" id="UP000321331">
    <property type="component" value="Unassembled WGS sequence"/>
</dbReference>
<accession>A0A5C6T9X2</accession>
<evidence type="ECO:0000313" key="1">
    <source>
        <dbReference type="EMBL" id="TXC07309.1"/>
    </source>
</evidence>
<dbReference type="EMBL" id="VMNF01000005">
    <property type="protein sequence ID" value="TXC07309.1"/>
    <property type="molecule type" value="Genomic_DNA"/>
</dbReference>
<proteinExistence type="predicted"/>
<protein>
    <submittedName>
        <fullName evidence="1">Uncharacterized protein</fullName>
    </submittedName>
</protein>
<comment type="caution">
    <text evidence="1">The sequence shown here is derived from an EMBL/GenBank/DDBJ whole genome shotgun (WGS) entry which is preliminary data.</text>
</comment>
<evidence type="ECO:0000313" key="2">
    <source>
        <dbReference type="Proteomes" id="UP000321331"/>
    </source>
</evidence>
<gene>
    <name evidence="1" type="ORF">FocTR4_00002791</name>
</gene>
<dbReference type="AlphaFoldDB" id="A0A5C6T9X2"/>
<name>A0A5C6T9X2_FUSOC</name>
<reference evidence="1 2" key="1">
    <citation type="submission" date="2019-07" db="EMBL/GenBank/DDBJ databases">
        <title>The First High-Quality Draft Genome Sequence of the Causal Agent of the Current Panama Disease Epidemic.</title>
        <authorList>
            <person name="Warmington R.J."/>
            <person name="Kay W."/>
            <person name="Jeffries A."/>
            <person name="Bebber D."/>
            <person name="Moore K."/>
            <person name="Studholme D.J."/>
        </authorList>
    </citation>
    <scope>NUCLEOTIDE SEQUENCE [LARGE SCALE GENOMIC DNA]</scope>
    <source>
        <strain evidence="1 2">TR4</strain>
    </source>
</reference>